<protein>
    <submittedName>
        <fullName evidence="2">Uncharacterized protein</fullName>
    </submittedName>
</protein>
<evidence type="ECO:0000313" key="3">
    <source>
        <dbReference type="Proteomes" id="UP000694892"/>
    </source>
</evidence>
<dbReference type="AlphaFoldDB" id="A0A974D1N7"/>
<dbReference type="EMBL" id="CM004473">
    <property type="protein sequence ID" value="OCT82900.1"/>
    <property type="molecule type" value="Genomic_DNA"/>
</dbReference>
<accession>A0A974D1N7</accession>
<name>A0A974D1N7_XENLA</name>
<gene>
    <name evidence="2" type="ORF">XELAEV_18025435mg</name>
</gene>
<keyword evidence="1" id="KW-1133">Transmembrane helix</keyword>
<evidence type="ECO:0000313" key="2">
    <source>
        <dbReference type="EMBL" id="OCT82900.1"/>
    </source>
</evidence>
<feature type="transmembrane region" description="Helical" evidence="1">
    <location>
        <begin position="12"/>
        <end position="31"/>
    </location>
</feature>
<proteinExistence type="predicted"/>
<sequence>MSSIQYKRVNAKLSIVYITYCTLVIQSLWAYRTQCYYHTLSSIVADLLKGEVAVARENAPEISSTGTSPIY</sequence>
<reference evidence="3" key="1">
    <citation type="journal article" date="2016" name="Nature">
        <title>Genome evolution in the allotetraploid frog Xenopus laevis.</title>
        <authorList>
            <person name="Session A.M."/>
            <person name="Uno Y."/>
            <person name="Kwon T."/>
            <person name="Chapman J.A."/>
            <person name="Toyoda A."/>
            <person name="Takahashi S."/>
            <person name="Fukui A."/>
            <person name="Hikosaka A."/>
            <person name="Suzuki A."/>
            <person name="Kondo M."/>
            <person name="van Heeringen S.J."/>
            <person name="Quigley I."/>
            <person name="Heinz S."/>
            <person name="Ogino H."/>
            <person name="Ochi H."/>
            <person name="Hellsten U."/>
            <person name="Lyons J.B."/>
            <person name="Simakov O."/>
            <person name="Putnam N."/>
            <person name="Stites J."/>
            <person name="Kuroki Y."/>
            <person name="Tanaka T."/>
            <person name="Michiue T."/>
            <person name="Watanabe M."/>
            <person name="Bogdanovic O."/>
            <person name="Lister R."/>
            <person name="Georgiou G."/>
            <person name="Paranjpe S.S."/>
            <person name="van Kruijsbergen I."/>
            <person name="Shu S."/>
            <person name="Carlson J."/>
            <person name="Kinoshita T."/>
            <person name="Ohta Y."/>
            <person name="Mawaribuchi S."/>
            <person name="Jenkins J."/>
            <person name="Grimwood J."/>
            <person name="Schmutz J."/>
            <person name="Mitros T."/>
            <person name="Mozaffari S.V."/>
            <person name="Suzuki Y."/>
            <person name="Haramoto Y."/>
            <person name="Yamamoto T.S."/>
            <person name="Takagi C."/>
            <person name="Heald R."/>
            <person name="Miller K."/>
            <person name="Haudenschild C."/>
            <person name="Kitzman J."/>
            <person name="Nakayama T."/>
            <person name="Izutsu Y."/>
            <person name="Robert J."/>
            <person name="Fortriede J."/>
            <person name="Burns K."/>
            <person name="Lotay V."/>
            <person name="Karimi K."/>
            <person name="Yasuoka Y."/>
            <person name="Dichmann D.S."/>
            <person name="Flajnik M.F."/>
            <person name="Houston D.W."/>
            <person name="Shendure J."/>
            <person name="DuPasquier L."/>
            <person name="Vize P.D."/>
            <person name="Zorn A.M."/>
            <person name="Ito M."/>
            <person name="Marcotte E.M."/>
            <person name="Wallingford J.B."/>
            <person name="Ito Y."/>
            <person name="Asashima M."/>
            <person name="Ueno N."/>
            <person name="Matsuda Y."/>
            <person name="Veenstra G.J."/>
            <person name="Fujiyama A."/>
            <person name="Harland R.M."/>
            <person name="Taira M."/>
            <person name="Rokhsar D.S."/>
        </authorList>
    </citation>
    <scope>NUCLEOTIDE SEQUENCE [LARGE SCALE GENOMIC DNA]</scope>
    <source>
        <strain evidence="3">J</strain>
    </source>
</reference>
<evidence type="ECO:0000256" key="1">
    <source>
        <dbReference type="SAM" id="Phobius"/>
    </source>
</evidence>
<keyword evidence="1" id="KW-0472">Membrane</keyword>
<keyword evidence="1" id="KW-0812">Transmembrane</keyword>
<organism evidence="2 3">
    <name type="scientific">Xenopus laevis</name>
    <name type="common">African clawed frog</name>
    <dbReference type="NCBI Taxonomy" id="8355"/>
    <lineage>
        <taxon>Eukaryota</taxon>
        <taxon>Metazoa</taxon>
        <taxon>Chordata</taxon>
        <taxon>Craniata</taxon>
        <taxon>Vertebrata</taxon>
        <taxon>Euteleostomi</taxon>
        <taxon>Amphibia</taxon>
        <taxon>Batrachia</taxon>
        <taxon>Anura</taxon>
        <taxon>Pipoidea</taxon>
        <taxon>Pipidae</taxon>
        <taxon>Xenopodinae</taxon>
        <taxon>Xenopus</taxon>
        <taxon>Xenopus</taxon>
    </lineage>
</organism>
<dbReference type="Proteomes" id="UP000694892">
    <property type="component" value="Chromosome 4S"/>
</dbReference>